<evidence type="ECO:0000313" key="3">
    <source>
        <dbReference type="EMBL" id="KAL3310960.1"/>
    </source>
</evidence>
<evidence type="ECO:0000313" key="4">
    <source>
        <dbReference type="Proteomes" id="UP001626550"/>
    </source>
</evidence>
<dbReference type="AlphaFoldDB" id="A0ABD2PUV3"/>
<dbReference type="EMBL" id="JBJKFK010002537">
    <property type="protein sequence ID" value="KAL3310960.1"/>
    <property type="molecule type" value="Genomic_DNA"/>
</dbReference>
<proteinExistence type="predicted"/>
<accession>A0ABD2PUV3</accession>
<reference evidence="3 4" key="1">
    <citation type="submission" date="2024-11" db="EMBL/GenBank/DDBJ databases">
        <title>Adaptive evolution of stress response genes in parasites aligns with host niche diversity.</title>
        <authorList>
            <person name="Hahn C."/>
            <person name="Resl P."/>
        </authorList>
    </citation>
    <scope>NUCLEOTIDE SEQUENCE [LARGE SCALE GENOMIC DNA]</scope>
    <source>
        <strain evidence="3">EGGRZ-B1_66</strain>
        <tissue evidence="3">Body</tissue>
    </source>
</reference>
<sequence>MDPNFDRYGYLSGPEVDVDALVMKIRGVSRLLAATCLAQPPTGRLENQIYSPGLCWRLLATLANDKPWFPSVTAEAITGLLELCGGTFYRLYGNQATKLFNFIIKSIEEDEELKSEACESALCLFLKNSMEKKAWPLGFVNPKLWSLY</sequence>
<evidence type="ECO:0000256" key="1">
    <source>
        <dbReference type="ARBA" id="ARBA00024680"/>
    </source>
</evidence>
<gene>
    <name evidence="3" type="ORF">Ciccas_010466</name>
</gene>
<dbReference type="Pfam" id="PF07817">
    <property type="entry name" value="GLE1"/>
    <property type="match status" value="1"/>
</dbReference>
<dbReference type="Gene3D" id="1.25.40.510">
    <property type="entry name" value="GLE1-like"/>
    <property type="match status" value="1"/>
</dbReference>
<dbReference type="Proteomes" id="UP001626550">
    <property type="component" value="Unassembled WGS sequence"/>
</dbReference>
<dbReference type="InterPro" id="IPR012476">
    <property type="entry name" value="GLE1"/>
</dbReference>
<keyword evidence="4" id="KW-1185">Reference proteome</keyword>
<name>A0ABD2PUV3_9PLAT</name>
<dbReference type="InterPro" id="IPR038506">
    <property type="entry name" value="GLE1-like_sf"/>
</dbReference>
<organism evidence="3 4">
    <name type="scientific">Cichlidogyrus casuarinus</name>
    <dbReference type="NCBI Taxonomy" id="1844966"/>
    <lineage>
        <taxon>Eukaryota</taxon>
        <taxon>Metazoa</taxon>
        <taxon>Spiralia</taxon>
        <taxon>Lophotrochozoa</taxon>
        <taxon>Platyhelminthes</taxon>
        <taxon>Monogenea</taxon>
        <taxon>Monopisthocotylea</taxon>
        <taxon>Dactylogyridea</taxon>
        <taxon>Ancyrocephalidae</taxon>
        <taxon>Cichlidogyrus</taxon>
    </lineage>
</organism>
<comment type="function">
    <text evidence="1">Required for the export of mRNAs containing poly(A) tails from the nucleus into the cytoplasm. May be involved in the terminal step of the mRNA transport through the nuclear pore complex (NPC).</text>
</comment>
<evidence type="ECO:0000256" key="2">
    <source>
        <dbReference type="ARBA" id="ARBA00030897"/>
    </source>
</evidence>
<comment type="caution">
    <text evidence="3">The sequence shown here is derived from an EMBL/GenBank/DDBJ whole genome shotgun (WGS) entry which is preliminary data.</text>
</comment>
<protein>
    <recommendedName>
        <fullName evidence="2">GLE1 RNA export mediator</fullName>
    </recommendedName>
</protein>